<sequence length="322" mass="35688">MGRFRWLSLLLTFVLLTGLTAGCTPGAARKPVAKPDIPKEISRGPGREPRIKVFIVETRTIKEMPLEDYVMGTIAGEMKNWFPHEALAAQAILARTYALKFVQEKKHSSLNPSAHISTSFEEAQAWNPHNINWRIRQAVRATRGKVVIHNGRYINAWFHGHAGGMTATAKEGLNYEYPEPPYTKVVRSGEGPDAPKDFISWRAVFSKAEVTAALEKLGQSPGDFSTITILERGPSGRATRMRIGNAVVHAATLRTALGSTRMRSTLLTSARVEGDSVIFEGKGFGHGVGMSQWGARELARKGRTAEEIIKYYFKDVDVVKIW</sequence>
<evidence type="ECO:0000313" key="4">
    <source>
        <dbReference type="Proteomes" id="UP000282654"/>
    </source>
</evidence>
<keyword evidence="1" id="KW-0732">Signal</keyword>
<dbReference type="RefSeq" id="WP_123929448.1">
    <property type="nucleotide sequence ID" value="NZ_RKRE01000002.1"/>
</dbReference>
<reference evidence="3 4" key="1">
    <citation type="submission" date="2018-11" db="EMBL/GenBank/DDBJ databases">
        <title>Genomic Encyclopedia of Type Strains, Phase IV (KMG-IV): sequencing the most valuable type-strain genomes for metagenomic binning, comparative biology and taxonomic classification.</title>
        <authorList>
            <person name="Goeker M."/>
        </authorList>
    </citation>
    <scope>NUCLEOTIDE SEQUENCE [LARGE SCALE GENOMIC DNA]</scope>
    <source>
        <strain evidence="3 4">DSM 102936</strain>
    </source>
</reference>
<dbReference type="OrthoDB" id="9794671at2"/>
<dbReference type="Pfam" id="PF08486">
    <property type="entry name" value="SpoIID"/>
    <property type="match status" value="1"/>
</dbReference>
<feature type="domain" description="Sporulation stage II protein D amidase enhancer LytB N-terminal" evidence="2">
    <location>
        <begin position="58"/>
        <end position="148"/>
    </location>
</feature>
<dbReference type="NCBIfam" id="TIGR02669">
    <property type="entry name" value="SpoIID_LytB"/>
    <property type="match status" value="1"/>
</dbReference>
<dbReference type="EMBL" id="RKRE01000002">
    <property type="protein sequence ID" value="RPF46935.1"/>
    <property type="molecule type" value="Genomic_DNA"/>
</dbReference>
<dbReference type="GO" id="GO:0030435">
    <property type="term" value="P:sporulation resulting in formation of a cellular spore"/>
    <property type="evidence" value="ECO:0007669"/>
    <property type="project" value="InterPro"/>
</dbReference>
<organism evidence="3 4">
    <name type="scientific">Thermodesulfitimonas autotrophica</name>
    <dbReference type="NCBI Taxonomy" id="1894989"/>
    <lineage>
        <taxon>Bacteria</taxon>
        <taxon>Bacillati</taxon>
        <taxon>Bacillota</taxon>
        <taxon>Clostridia</taxon>
        <taxon>Thermoanaerobacterales</taxon>
        <taxon>Thermoanaerobacteraceae</taxon>
        <taxon>Thermodesulfitimonas</taxon>
    </lineage>
</organism>
<dbReference type="InterPro" id="IPR013486">
    <property type="entry name" value="SpoIID/LytB"/>
</dbReference>
<comment type="caution">
    <text evidence="3">The sequence shown here is derived from an EMBL/GenBank/DDBJ whole genome shotgun (WGS) entry which is preliminary data.</text>
</comment>
<feature type="signal peptide" evidence="1">
    <location>
        <begin position="1"/>
        <end position="21"/>
    </location>
</feature>
<keyword evidence="4" id="KW-1185">Reference proteome</keyword>
<protein>
    <submittedName>
        <fullName evidence="3">Stage II sporulation protein D</fullName>
    </submittedName>
</protein>
<dbReference type="AlphaFoldDB" id="A0A3N5BMG9"/>
<dbReference type="PROSITE" id="PS51257">
    <property type="entry name" value="PROKAR_LIPOPROTEIN"/>
    <property type="match status" value="1"/>
</dbReference>
<evidence type="ECO:0000313" key="3">
    <source>
        <dbReference type="EMBL" id="RPF46935.1"/>
    </source>
</evidence>
<feature type="chain" id="PRO_5039386489" evidence="1">
    <location>
        <begin position="22"/>
        <end position="322"/>
    </location>
</feature>
<accession>A0A3N5BMG9</accession>
<name>A0A3N5BMG9_9THEO</name>
<dbReference type="InterPro" id="IPR013693">
    <property type="entry name" value="SpoIID/LytB_N"/>
</dbReference>
<dbReference type="Proteomes" id="UP000282654">
    <property type="component" value="Unassembled WGS sequence"/>
</dbReference>
<evidence type="ECO:0000256" key="1">
    <source>
        <dbReference type="SAM" id="SignalP"/>
    </source>
</evidence>
<gene>
    <name evidence="3" type="ORF">EDD75_1197</name>
</gene>
<proteinExistence type="predicted"/>
<evidence type="ECO:0000259" key="2">
    <source>
        <dbReference type="Pfam" id="PF08486"/>
    </source>
</evidence>